<proteinExistence type="predicted"/>
<dbReference type="KEGG" id="ngr:NAEGRDRAFT_64695"/>
<sequence>MKNHIVKRVFRPKTLSSSSLLVTNNRSSSIKHNSINCLKTTTSLTGTCFNSYHYDTNLGQANEYHISDLNDETVAKWTQTHLQTLIIQLYSWKNATDDKKALTETLTKTIDGIVYVSKQYMADRPDAEDIYPQLIALQVASQYLKEHELSKKDDSKLADLSKLSFSTSKLQSLIKRKTDLSHLPENVETVKKAKEEIIKYLNEMNGIYNILQCTSLSKIILQKLLFFQYDASSFATRIVVESFLEQKRNENLVMSIFGTYFQLSAVYEREGQLRNAVNTLIAVYQKLEEVLNILKNISSTQDVIKHIASTEQYIRDLDKRLSILFERVQDFKSSADHLKKLLPKENPASINFASDSLNLFELKTSLLKLGYLYTMANEWKSADSCYEDLTFLTARQLNSLPAAEKSLHPKFTSQQIVLDSVVLSYEWSIFLRKMLLVKQREKQPEQEEESEEAQNNALDIPSRLKTIKRLLDIGTGIGQSIGMFSDEIPSVGDQPSSAMLQLLKDKVEIQACSELCKLQLSFIKGFLSEESENSGWDEFAQVWDNLLMSITHVLTFETNIKENHPQIWNQLSVHFFNFKEVIINEALHLLRFAVTQMREHSNHALNREEQFESYLENIVIILSRNEDCFENKFKIWAQLRSIHGSYIIHRMNKDTATEEITKSLIEKEKIFDYCEKVARRDYNFDLPFLLHDILVEVFENLSEDKRKSLYKRAYRILAPTKEIAHAKALQFESWVLEGKQTSAVYEGNQLEAEIDRSIENTEKQTVLFLRDLMKEEQDGGEYLFAGIVNTSAKALAP</sequence>
<protein>
    <submittedName>
        <fullName evidence="1">Predicted protein</fullName>
    </submittedName>
</protein>
<dbReference type="EMBL" id="GG738855">
    <property type="protein sequence ID" value="EFC47324.1"/>
    <property type="molecule type" value="Genomic_DNA"/>
</dbReference>
<accession>D2V774</accession>
<dbReference type="InParanoid" id="D2V774"/>
<dbReference type="AlphaFoldDB" id="D2V774"/>
<dbReference type="OrthoDB" id="10258480at2759"/>
<dbReference type="OMA" id="MANEWKS"/>
<name>D2V774_NAEGR</name>
<gene>
    <name evidence="1" type="ORF">NAEGRDRAFT_64695</name>
</gene>
<evidence type="ECO:0000313" key="2">
    <source>
        <dbReference type="Proteomes" id="UP000006671"/>
    </source>
</evidence>
<keyword evidence="2" id="KW-1185">Reference proteome</keyword>
<dbReference type="GeneID" id="8848971"/>
<dbReference type="RefSeq" id="XP_002680068.1">
    <property type="nucleotide sequence ID" value="XM_002680022.1"/>
</dbReference>
<dbReference type="Proteomes" id="UP000006671">
    <property type="component" value="Unassembled WGS sequence"/>
</dbReference>
<dbReference type="VEuPathDB" id="AmoebaDB:NAEGRDRAFT_64695"/>
<organism evidence="2">
    <name type="scientific">Naegleria gruberi</name>
    <name type="common">Amoeba</name>
    <dbReference type="NCBI Taxonomy" id="5762"/>
    <lineage>
        <taxon>Eukaryota</taxon>
        <taxon>Discoba</taxon>
        <taxon>Heterolobosea</taxon>
        <taxon>Tetramitia</taxon>
        <taxon>Eutetramitia</taxon>
        <taxon>Vahlkampfiidae</taxon>
        <taxon>Naegleria</taxon>
    </lineage>
</organism>
<reference evidence="1 2" key="1">
    <citation type="journal article" date="2010" name="Cell">
        <title>The genome of Naegleria gruberi illuminates early eukaryotic versatility.</title>
        <authorList>
            <person name="Fritz-Laylin L.K."/>
            <person name="Prochnik S.E."/>
            <person name="Ginger M.L."/>
            <person name="Dacks J.B."/>
            <person name="Carpenter M.L."/>
            <person name="Field M.C."/>
            <person name="Kuo A."/>
            <person name="Paredez A."/>
            <person name="Chapman J."/>
            <person name="Pham J."/>
            <person name="Shu S."/>
            <person name="Neupane R."/>
            <person name="Cipriano M."/>
            <person name="Mancuso J."/>
            <person name="Tu H."/>
            <person name="Salamov A."/>
            <person name="Lindquist E."/>
            <person name="Shapiro H."/>
            <person name="Lucas S."/>
            <person name="Grigoriev I.V."/>
            <person name="Cande W.Z."/>
            <person name="Fulton C."/>
            <person name="Rokhsar D.S."/>
            <person name="Dawson S.C."/>
        </authorList>
    </citation>
    <scope>NUCLEOTIDE SEQUENCE [LARGE SCALE GENOMIC DNA]</scope>
    <source>
        <strain evidence="1 2">NEG-M</strain>
    </source>
</reference>
<evidence type="ECO:0000313" key="1">
    <source>
        <dbReference type="EMBL" id="EFC47324.1"/>
    </source>
</evidence>